<comment type="caution">
    <text evidence="2">The sequence shown here is derived from an EMBL/GenBank/DDBJ whole genome shotgun (WGS) entry which is preliminary data.</text>
</comment>
<keyword evidence="6" id="KW-1185">Reference proteome</keyword>
<evidence type="ECO:0008006" key="8">
    <source>
        <dbReference type="Google" id="ProtNLM"/>
    </source>
</evidence>
<evidence type="ECO:0000313" key="3">
    <source>
        <dbReference type="EMBL" id="RLL35819.1"/>
    </source>
</evidence>
<dbReference type="EMBL" id="RCHE01000011">
    <property type="protein sequence ID" value="RLL47464.1"/>
    <property type="molecule type" value="Genomic_DNA"/>
</dbReference>
<dbReference type="Proteomes" id="UP000273105">
    <property type="component" value="Unassembled WGS sequence"/>
</dbReference>
<evidence type="ECO:0000313" key="2">
    <source>
        <dbReference type="EMBL" id="RKG49222.1"/>
    </source>
</evidence>
<feature type="signal peptide" evidence="1">
    <location>
        <begin position="1"/>
        <end position="18"/>
    </location>
</feature>
<dbReference type="EMBL" id="RCHD01000013">
    <property type="protein sequence ID" value="RLL35819.1"/>
    <property type="molecule type" value="Genomic_DNA"/>
</dbReference>
<dbReference type="EMBL" id="RAXZ01000026">
    <property type="protein sequence ID" value="RKG49222.1"/>
    <property type="molecule type" value="Genomic_DNA"/>
</dbReference>
<gene>
    <name evidence="2" type="ORF">D7V64_14245</name>
    <name evidence="4" type="ORF">D9K79_06650</name>
    <name evidence="3" type="ORF">D9K80_07070</name>
</gene>
<dbReference type="RefSeq" id="WP_120364604.1">
    <property type="nucleotide sequence ID" value="NZ_RAXW01000016.1"/>
</dbReference>
<dbReference type="AlphaFoldDB" id="A0A3A8FR33"/>
<name>A0A3A8FR33_9GAMM</name>
<feature type="chain" id="PRO_5044588266" description="Lipoprotein" evidence="1">
    <location>
        <begin position="19"/>
        <end position="145"/>
    </location>
</feature>
<proteinExistence type="predicted"/>
<organism evidence="2 7">
    <name type="scientific">Acinetobacter cumulans</name>
    <dbReference type="NCBI Taxonomy" id="2136182"/>
    <lineage>
        <taxon>Bacteria</taxon>
        <taxon>Pseudomonadati</taxon>
        <taxon>Pseudomonadota</taxon>
        <taxon>Gammaproteobacteria</taxon>
        <taxon>Moraxellales</taxon>
        <taxon>Moraxellaceae</taxon>
        <taxon>Acinetobacter</taxon>
    </lineage>
</organism>
<keyword evidence="1" id="KW-0732">Signal</keyword>
<sequence>MRTIATALSLFSCAIALSACQPQGNTVAQQQHFICSALIEGFLKTQNLTQYQLWHIQPALQHVASQRLYVYQAQTSYQPRLMPSQKKLRFNCEQNSAQQFQIKLAPSAEANGAVPEETLLSLQLPQPERMKQLTVYTLGSPERKF</sequence>
<evidence type="ECO:0000313" key="7">
    <source>
        <dbReference type="Proteomes" id="UP000281084"/>
    </source>
</evidence>
<dbReference type="Proteomes" id="UP000267166">
    <property type="component" value="Unassembled WGS sequence"/>
</dbReference>
<accession>A0A498D8Y2</accession>
<accession>A0A3A8FR33</accession>
<reference evidence="2 7" key="2">
    <citation type="submission" date="2018-09" db="EMBL/GenBank/DDBJ databases">
        <title>The draft genome of Acinetobacter spp. strains.</title>
        <authorList>
            <person name="Qin J."/>
            <person name="Feng Y."/>
            <person name="Zong Z."/>
        </authorList>
    </citation>
    <scope>NUCLEOTIDE SEQUENCE [LARGE SCALE GENOMIC DNA]</scope>
    <source>
        <strain evidence="2 7">WCHAc060002</strain>
    </source>
</reference>
<evidence type="ECO:0000313" key="6">
    <source>
        <dbReference type="Proteomes" id="UP000273105"/>
    </source>
</evidence>
<reference evidence="5 6" key="1">
    <citation type="submission" date="2018-09" db="EMBL/GenBank/DDBJ databases">
        <title>The draft genome of Acinetobacter sp. strains.</title>
        <authorList>
            <person name="Qin J."/>
            <person name="Feng Y."/>
            <person name="Zong Z."/>
        </authorList>
    </citation>
    <scope>NUCLEOTIDE SEQUENCE [LARGE SCALE GENOMIC DNA]</scope>
    <source>
        <strain evidence="4 6">WCHAc060001</strain>
        <strain evidence="3 5">WCHAc060003</strain>
    </source>
</reference>
<evidence type="ECO:0000313" key="5">
    <source>
        <dbReference type="Proteomes" id="UP000267166"/>
    </source>
</evidence>
<evidence type="ECO:0000256" key="1">
    <source>
        <dbReference type="SAM" id="SignalP"/>
    </source>
</evidence>
<dbReference type="Proteomes" id="UP000281084">
    <property type="component" value="Unassembled WGS sequence"/>
</dbReference>
<protein>
    <recommendedName>
        <fullName evidence="8">Lipoprotein</fullName>
    </recommendedName>
</protein>
<evidence type="ECO:0000313" key="4">
    <source>
        <dbReference type="EMBL" id="RLL47464.1"/>
    </source>
</evidence>
<dbReference type="PROSITE" id="PS51257">
    <property type="entry name" value="PROKAR_LIPOPROTEIN"/>
    <property type="match status" value="1"/>
</dbReference>